<protein>
    <submittedName>
        <fullName evidence="2">Uncharacterized protein</fullName>
    </submittedName>
</protein>
<feature type="chain" id="PRO_5040318911" evidence="1">
    <location>
        <begin position="20"/>
        <end position="115"/>
    </location>
</feature>
<evidence type="ECO:0000313" key="3">
    <source>
        <dbReference type="Proteomes" id="UP001153069"/>
    </source>
</evidence>
<evidence type="ECO:0000313" key="2">
    <source>
        <dbReference type="EMBL" id="CAB9506383.1"/>
    </source>
</evidence>
<organism evidence="2 3">
    <name type="scientific">Seminavis robusta</name>
    <dbReference type="NCBI Taxonomy" id="568900"/>
    <lineage>
        <taxon>Eukaryota</taxon>
        <taxon>Sar</taxon>
        <taxon>Stramenopiles</taxon>
        <taxon>Ochrophyta</taxon>
        <taxon>Bacillariophyta</taxon>
        <taxon>Bacillariophyceae</taxon>
        <taxon>Bacillariophycidae</taxon>
        <taxon>Naviculales</taxon>
        <taxon>Naviculaceae</taxon>
        <taxon>Seminavis</taxon>
    </lineage>
</organism>
<gene>
    <name evidence="2" type="ORF">SEMRO_265_G102761.1</name>
</gene>
<dbReference type="EMBL" id="CAICTM010000264">
    <property type="protein sequence ID" value="CAB9506383.1"/>
    <property type="molecule type" value="Genomic_DNA"/>
</dbReference>
<feature type="signal peptide" evidence="1">
    <location>
        <begin position="1"/>
        <end position="19"/>
    </location>
</feature>
<sequence length="115" mass="13047">MSSRHRSFLFLLFIRGMEGEIPHEIPFGFEVLFKNVSGQNTVNEELSEALLFTFGSTNAFAEVLVLWQHQQLQCNIHRSLLCYTFVVVEPCNIGKLLGHLPIGNTFMAYKQTVVG</sequence>
<dbReference type="AlphaFoldDB" id="A0A9N8HDM1"/>
<dbReference type="Proteomes" id="UP001153069">
    <property type="component" value="Unassembled WGS sequence"/>
</dbReference>
<proteinExistence type="predicted"/>
<comment type="caution">
    <text evidence="2">The sequence shown here is derived from an EMBL/GenBank/DDBJ whole genome shotgun (WGS) entry which is preliminary data.</text>
</comment>
<reference evidence="2" key="1">
    <citation type="submission" date="2020-06" db="EMBL/GenBank/DDBJ databases">
        <authorList>
            <consortium name="Plant Systems Biology data submission"/>
        </authorList>
    </citation>
    <scope>NUCLEOTIDE SEQUENCE</scope>
    <source>
        <strain evidence="2">D6</strain>
    </source>
</reference>
<evidence type="ECO:0000256" key="1">
    <source>
        <dbReference type="SAM" id="SignalP"/>
    </source>
</evidence>
<accession>A0A9N8HDM1</accession>
<name>A0A9N8HDM1_9STRA</name>
<keyword evidence="1" id="KW-0732">Signal</keyword>
<keyword evidence="3" id="KW-1185">Reference proteome</keyword>